<keyword evidence="1" id="KW-0175">Coiled coil</keyword>
<dbReference type="EMBL" id="AHYR01000004">
    <property type="protein sequence ID" value="EOT42623.1"/>
    <property type="molecule type" value="Genomic_DNA"/>
</dbReference>
<evidence type="ECO:0000313" key="3">
    <source>
        <dbReference type="Proteomes" id="UP000014127"/>
    </source>
</evidence>
<proteinExistence type="predicted"/>
<dbReference type="HOGENOM" id="CLU_841783_0_0_9"/>
<evidence type="ECO:0000313" key="2">
    <source>
        <dbReference type="EMBL" id="EOT42623.1"/>
    </source>
</evidence>
<feature type="coiled-coil region" evidence="1">
    <location>
        <begin position="50"/>
        <end position="80"/>
    </location>
</feature>
<gene>
    <name evidence="2" type="ORF">OMK_00984</name>
</gene>
<organism evidence="2 3">
    <name type="scientific">Enterococcus dispar ATCC 51266</name>
    <dbReference type="NCBI Taxonomy" id="1139219"/>
    <lineage>
        <taxon>Bacteria</taxon>
        <taxon>Bacillati</taxon>
        <taxon>Bacillota</taxon>
        <taxon>Bacilli</taxon>
        <taxon>Lactobacillales</taxon>
        <taxon>Enterococcaceae</taxon>
        <taxon>Enterococcus</taxon>
    </lineage>
</organism>
<dbReference type="STRING" id="44009.RV01_GL001566"/>
<sequence length="319" mass="36781">MTNEIVVPEIKFEVDYKPSTIEIKNEDYLKKLVDEVVKKYGSLVFTEKNIAEAKKTRTELNNYQKMLEDQRKAVKKEYNEPLKVFETKIKGYVKQIDSVNDGIKDGIADYESTQTHIRKQKINELIAEMLEAHDLTENDIQDLEIETSLFTQAAFTKNGKGEPTKKTIETIHNKLGYISLEKKRINDDKKTVREFAELSGLEPYAWESLIDQSFSSADVIKKIKKAVEQKEADKAEQERLRIAKEEYEAAIKIVEKEKQKMIRKTVVDLETGEVVADLQDEVIPNTMTFILEISGTPQALMAMNNFMKKNNISYRKVAK</sequence>
<dbReference type="eggNOG" id="ENOG5033B5D">
    <property type="taxonomic scope" value="Bacteria"/>
</dbReference>
<dbReference type="PATRIC" id="fig|1139219.3.peg.949"/>
<comment type="caution">
    <text evidence="2">The sequence shown here is derived from an EMBL/GenBank/DDBJ whole genome shotgun (WGS) entry which is preliminary data.</text>
</comment>
<keyword evidence="3" id="KW-1185">Reference proteome</keyword>
<evidence type="ECO:0000256" key="1">
    <source>
        <dbReference type="SAM" id="Coils"/>
    </source>
</evidence>
<accession>S0KR58</accession>
<dbReference type="Proteomes" id="UP000014127">
    <property type="component" value="Unassembled WGS sequence"/>
</dbReference>
<evidence type="ECO:0008006" key="4">
    <source>
        <dbReference type="Google" id="ProtNLM"/>
    </source>
</evidence>
<dbReference type="InterPro" id="IPR009785">
    <property type="entry name" value="Prophage_Lj928_Orf309"/>
</dbReference>
<name>S0KR58_9ENTE</name>
<protein>
    <recommendedName>
        <fullName evidence="4">DUF1351 domain-containing protein</fullName>
    </recommendedName>
</protein>
<dbReference type="AlphaFoldDB" id="S0KR58"/>
<dbReference type="Pfam" id="PF07083">
    <property type="entry name" value="DUF1351"/>
    <property type="match status" value="1"/>
</dbReference>
<feature type="coiled-coil region" evidence="1">
    <location>
        <begin position="220"/>
        <end position="264"/>
    </location>
</feature>
<dbReference type="RefSeq" id="WP_016172163.1">
    <property type="nucleotide sequence ID" value="NZ_ASWK01000001.1"/>
</dbReference>
<reference evidence="2 3" key="1">
    <citation type="submission" date="2013-03" db="EMBL/GenBank/DDBJ databases">
        <title>The Genome Sequence of Enterococcus dispar ATCC_51266 (Illumina only assembly).</title>
        <authorList>
            <consortium name="The Broad Institute Genomics Platform"/>
            <consortium name="The Broad Institute Genome Sequencing Center for Infectious Disease"/>
            <person name="Earl A."/>
            <person name="Russ C."/>
            <person name="Gilmore M."/>
            <person name="Surin D."/>
            <person name="Walker B."/>
            <person name="Young S."/>
            <person name="Zeng Q."/>
            <person name="Gargeya S."/>
            <person name="Fitzgerald M."/>
            <person name="Haas B."/>
            <person name="Abouelleil A."/>
            <person name="Allen A.W."/>
            <person name="Alvarado L."/>
            <person name="Arachchi H.M."/>
            <person name="Berlin A.M."/>
            <person name="Chapman S.B."/>
            <person name="Gainer-Dewar J."/>
            <person name="Goldberg J."/>
            <person name="Griggs A."/>
            <person name="Gujja S."/>
            <person name="Hansen M."/>
            <person name="Howarth C."/>
            <person name="Imamovic A."/>
            <person name="Ireland A."/>
            <person name="Larimer J."/>
            <person name="McCowan C."/>
            <person name="Murphy C."/>
            <person name="Pearson M."/>
            <person name="Poon T.W."/>
            <person name="Priest M."/>
            <person name="Roberts A."/>
            <person name="Saif S."/>
            <person name="Shea T."/>
            <person name="Sisk P."/>
            <person name="Sykes S."/>
            <person name="Wortman J."/>
            <person name="Nusbaum C."/>
            <person name="Birren B."/>
        </authorList>
    </citation>
    <scope>NUCLEOTIDE SEQUENCE [LARGE SCALE GENOMIC DNA]</scope>
    <source>
        <strain evidence="2 3">ATCC 51266</strain>
    </source>
</reference>
<dbReference type="OrthoDB" id="2193070at2"/>